<dbReference type="EMBL" id="UATL01000005">
    <property type="protein sequence ID" value="SPY44176.1"/>
    <property type="molecule type" value="Genomic_DNA"/>
</dbReference>
<gene>
    <name evidence="1" type="ORF">NCTC11647_03113</name>
</gene>
<protein>
    <submittedName>
        <fullName evidence="1">Uncharacterized protein</fullName>
    </submittedName>
</protein>
<sequence length="45" mass="5607">MKCQQCGSLDVRRLRRSILERVYIRRIFVCNECSYIQKEHKYIRD</sequence>
<proteinExistence type="predicted"/>
<evidence type="ECO:0000313" key="2">
    <source>
        <dbReference type="Proteomes" id="UP000251647"/>
    </source>
</evidence>
<dbReference type="Proteomes" id="UP000251647">
    <property type="component" value="Unassembled WGS sequence"/>
</dbReference>
<reference evidence="1 2" key="1">
    <citation type="submission" date="2018-06" db="EMBL/GenBank/DDBJ databases">
        <authorList>
            <consortium name="Pathogen Informatics"/>
            <person name="Doyle S."/>
        </authorList>
    </citation>
    <scope>NUCLEOTIDE SEQUENCE [LARGE SCALE GENOMIC DNA]</scope>
    <source>
        <strain evidence="1 2">NCTC11647</strain>
    </source>
</reference>
<evidence type="ECO:0000313" key="1">
    <source>
        <dbReference type="EMBL" id="SPY44176.1"/>
    </source>
</evidence>
<dbReference type="AlphaFoldDB" id="A0A2X1ZLB5"/>
<organism evidence="1 2">
    <name type="scientific">Photobacterium damselae</name>
    <dbReference type="NCBI Taxonomy" id="38293"/>
    <lineage>
        <taxon>Bacteria</taxon>
        <taxon>Pseudomonadati</taxon>
        <taxon>Pseudomonadota</taxon>
        <taxon>Gammaproteobacteria</taxon>
        <taxon>Vibrionales</taxon>
        <taxon>Vibrionaceae</taxon>
        <taxon>Photobacterium</taxon>
    </lineage>
</organism>
<accession>A0A2X1ZLB5</accession>
<name>A0A2X1ZLB5_PHODM</name>